<dbReference type="Proteomes" id="UP000595090">
    <property type="component" value="Segment"/>
</dbReference>
<dbReference type="KEGG" id="vg:80020392"/>
<protein>
    <submittedName>
        <fullName evidence="1">Uncharacterized protein</fullName>
    </submittedName>
</protein>
<sequence length="246" mass="27112">MMLTLQSHCVYLVVQGVTGTPQHQEETMVATTTRAVTVRNVTEGRRNDAGEMTITHLGEVTVSLQAMSRAELAEWEWATDALNIGMDEEIHRMAMEGWKVLHPEAGVIGLLFQGAGTRVHVEWYDPATGDFLAAGWAARPRHGAALIVNARQAAGHGVPVDVTPEPYRAPEPTRPAWYADHTEVIYHGSLHQLRGSTYRLEECECFECDGYQLYTCGEVWNVVAHHVRHTSVTAAESLTEALVVAA</sequence>
<proteinExistence type="predicted"/>
<organism evidence="1 2">
    <name type="scientific">Streptomyces phage TurkishDelight</name>
    <dbReference type="NCBI Taxonomy" id="2793708"/>
    <lineage>
        <taxon>Viruses</taxon>
        <taxon>Duplodnaviria</taxon>
        <taxon>Heunggongvirae</taxon>
        <taxon>Uroviricota</taxon>
        <taxon>Caudoviricetes</taxon>
        <taxon>Dolmabahcevirus</taxon>
        <taxon>Dolmabahcevirus turkishdelight</taxon>
    </lineage>
</organism>
<keyword evidence="2" id="KW-1185">Reference proteome</keyword>
<accession>A0A7T0Q3E7</accession>
<evidence type="ECO:0000313" key="1">
    <source>
        <dbReference type="EMBL" id="QPL14135.1"/>
    </source>
</evidence>
<dbReference type="RefSeq" id="YP_010755722.1">
    <property type="nucleotide sequence ID" value="NC_073473.1"/>
</dbReference>
<dbReference type="EMBL" id="MW291017">
    <property type="protein sequence ID" value="QPL14135.1"/>
    <property type="molecule type" value="Genomic_DNA"/>
</dbReference>
<name>A0A7T0Q3E7_9CAUD</name>
<dbReference type="GeneID" id="80020392"/>
<gene>
    <name evidence="1" type="primary">106</name>
    <name evidence="1" type="ORF">SEA_TURKISHDELIGHT_106</name>
</gene>
<evidence type="ECO:0000313" key="2">
    <source>
        <dbReference type="Proteomes" id="UP000595090"/>
    </source>
</evidence>
<reference evidence="1 2" key="1">
    <citation type="submission" date="2020-11" db="EMBL/GenBank/DDBJ databases">
        <authorList>
            <person name="Asamoah-Frimpong E.A."/>
            <person name="Attaran A."/>
            <person name="Berhane B."/>
            <person name="Boone B.K."/>
            <person name="Cesta G."/>
            <person name="Chorbajian C."/>
            <person name="Cowan J.T."/>
            <person name="Datu D.V."/>
            <person name="Der L."/>
            <person name="Egbunine A.O."/>
            <person name="Giampietro H."/>
            <person name="Gunnison R.P."/>
            <person name="Joseph M.A."/>
            <person name="Kiewe T."/>
            <person name="Oboh E.C."/>
            <person name="O'Neill K."/>
            <person name="Oxlaj J.A."/>
            <person name="Patel A.K."/>
            <person name="Saqaf K."/>
            <person name="Vuong K."/>
            <person name="Walker C."/>
            <person name="Wikina T."/>
            <person name="Yan T."/>
            <person name="Avazpour P."/>
            <person name="Kim F.M."/>
            <person name="Mason K.J."/>
            <person name="Nguyen D.A."/>
            <person name="Pettit S.M."/>
            <person name="Zhou O.J."/>
            <person name="Brissett D.L."/>
            <person name="Gualtieri C."/>
            <person name="Hufford T.M."/>
            <person name="Ko J.M."/>
            <person name="Novak J.K."/>
            <person name="Smith Z.M."/>
            <person name="Erill I."/>
            <person name="Caruso S.M."/>
            <person name="Garlena R.A."/>
            <person name="Russell D.A."/>
            <person name="Pope W.H."/>
            <person name="Jacobs-Sera D."/>
            <person name="Hatfull G.F."/>
        </authorList>
    </citation>
    <scope>NUCLEOTIDE SEQUENCE [LARGE SCALE GENOMIC DNA]</scope>
</reference>